<name>A0A1I3ELP6_9FIRM</name>
<sequence>MKTVKTWGASILIIALVLMAGWNYSQRADGSMEYLATTPAIDHWRIYYAENELILWDQEDLTDNGKLDTVIIFSVGHRKNNVLVVMDMGDELVMTEPIPAPVENQVIEFLDFDNEPPNELYISGSKGPHVGHAIYRIVDGELVDLFSMDMSLCC</sequence>
<proteinExistence type="predicted"/>
<keyword evidence="2" id="KW-1185">Reference proteome</keyword>
<evidence type="ECO:0000313" key="1">
    <source>
        <dbReference type="EMBL" id="SFH99897.1"/>
    </source>
</evidence>
<dbReference type="OrthoDB" id="1701802at2"/>
<accession>A0A1I3ELP6</accession>
<dbReference type="Proteomes" id="UP000199287">
    <property type="component" value="Unassembled WGS sequence"/>
</dbReference>
<reference evidence="2" key="1">
    <citation type="submission" date="2016-10" db="EMBL/GenBank/DDBJ databases">
        <authorList>
            <person name="Varghese N."/>
            <person name="Submissions S."/>
        </authorList>
    </citation>
    <scope>NUCLEOTIDE SEQUENCE [LARGE SCALE GENOMIC DNA]</scope>
    <source>
        <strain evidence="2">Z-7934</strain>
    </source>
</reference>
<gene>
    <name evidence="1" type="ORF">SAMN05192551_10562</name>
</gene>
<protein>
    <submittedName>
        <fullName evidence="1">Uncharacterized protein</fullName>
    </submittedName>
</protein>
<dbReference type="AlphaFoldDB" id="A0A1I3ELP6"/>
<dbReference type="STRING" id="69895.SAMN05192551_10562"/>
<organism evidence="1 2">
    <name type="scientific">Tindallia magadiensis</name>
    <dbReference type="NCBI Taxonomy" id="69895"/>
    <lineage>
        <taxon>Bacteria</taxon>
        <taxon>Bacillati</taxon>
        <taxon>Bacillota</taxon>
        <taxon>Clostridia</taxon>
        <taxon>Peptostreptococcales</taxon>
        <taxon>Tindalliaceae</taxon>
        <taxon>Tindallia</taxon>
    </lineage>
</organism>
<dbReference type="RefSeq" id="WP_093371958.1">
    <property type="nucleotide sequence ID" value="NZ_FOQA01000005.1"/>
</dbReference>
<evidence type="ECO:0000313" key="2">
    <source>
        <dbReference type="Proteomes" id="UP000199287"/>
    </source>
</evidence>
<dbReference type="NCBIfam" id="NF040734">
    <property type="entry name" value="CC-COOH_SaoC"/>
    <property type="match status" value="1"/>
</dbReference>
<dbReference type="EMBL" id="FOQA01000005">
    <property type="protein sequence ID" value="SFH99897.1"/>
    <property type="molecule type" value="Genomic_DNA"/>
</dbReference>